<proteinExistence type="predicted"/>
<accession>A0A0F7SIH6</accession>
<organism evidence="1">
    <name type="scientific">Phaffia rhodozyma</name>
    <name type="common">Yeast</name>
    <name type="synonym">Xanthophyllomyces dendrorhous</name>
    <dbReference type="NCBI Taxonomy" id="264483"/>
    <lineage>
        <taxon>Eukaryota</taxon>
        <taxon>Fungi</taxon>
        <taxon>Dikarya</taxon>
        <taxon>Basidiomycota</taxon>
        <taxon>Agaricomycotina</taxon>
        <taxon>Tremellomycetes</taxon>
        <taxon>Cystofilobasidiales</taxon>
        <taxon>Mrakiaceae</taxon>
        <taxon>Phaffia</taxon>
    </lineage>
</organism>
<protein>
    <submittedName>
        <fullName evidence="1">Uncharacterized protein</fullName>
    </submittedName>
</protein>
<reference evidence="1" key="1">
    <citation type="submission" date="2014-08" db="EMBL/GenBank/DDBJ databases">
        <authorList>
            <person name="Sharma Rahul"/>
            <person name="Thines Marco"/>
        </authorList>
    </citation>
    <scope>NUCLEOTIDE SEQUENCE</scope>
</reference>
<dbReference type="AlphaFoldDB" id="A0A0F7SIH6"/>
<dbReference type="EMBL" id="LN483167">
    <property type="protein sequence ID" value="CDZ97139.1"/>
    <property type="molecule type" value="Genomic_DNA"/>
</dbReference>
<sequence length="103" mass="10512">MPSEVPPLSSLTASMSTITVAFATPTAGAQPSLSGAPPLPTWSYTAGAYPAQDKIPPTNSSQVQGWINAIDWTKVPSYAANSPATTGSLCDTNTAAAADASRW</sequence>
<evidence type="ECO:0000313" key="1">
    <source>
        <dbReference type="EMBL" id="CDZ97139.1"/>
    </source>
</evidence>
<name>A0A0F7SIH6_PHARH</name>